<dbReference type="InterPro" id="IPR002659">
    <property type="entry name" value="Glyco_trans_31"/>
</dbReference>
<sequence length="358" mass="39743">MGAFAVVSAAVVLGASGLRLHQSASFGSALRGQDSGYPQTSADPTGDESRSALPEGIVANRASGLEDADSGRVPPIDVYGPLWEKRHASEKRLSEPLPSSIRLILGLFTVPQDAEYREVVRRTWLDQTGVCYWQREPREGCQVYVAFVIGKSGAGDGAGGVNLTSEQMAEAHREPGMFVLDVEENMNFGKSPAWFGEAQKAFPWATHIGKIDMDTYPFIRKLVFRMAGIGTCLRLRQKYEFIGRPHHPNFAPEFQSACKEVGCLKQFRSSQDDRVMIAKPGMPFKFMSGELYILSYPLVGKVDWDNPDNYQGTEDSVVARLVDKAAQNHRFCVVARRLDSWIHGPKAFWVDEVFANDF</sequence>
<accession>A0A7S1MNW4</accession>
<keyword evidence="8 10" id="KW-0333">Golgi apparatus</keyword>
<feature type="signal peptide" evidence="12">
    <location>
        <begin position="1"/>
        <end position="17"/>
    </location>
</feature>
<evidence type="ECO:0000313" key="13">
    <source>
        <dbReference type="EMBL" id="CAD9136649.1"/>
    </source>
</evidence>
<evidence type="ECO:0000256" key="1">
    <source>
        <dbReference type="ARBA" id="ARBA00004323"/>
    </source>
</evidence>
<evidence type="ECO:0000256" key="3">
    <source>
        <dbReference type="ARBA" id="ARBA00022676"/>
    </source>
</evidence>
<dbReference type="Pfam" id="PF01762">
    <property type="entry name" value="Galactosyl_T"/>
    <property type="match status" value="1"/>
</dbReference>
<reference evidence="13" key="1">
    <citation type="submission" date="2021-01" db="EMBL/GenBank/DDBJ databases">
        <authorList>
            <person name="Corre E."/>
            <person name="Pelletier E."/>
            <person name="Niang G."/>
            <person name="Scheremetjew M."/>
            <person name="Finn R."/>
            <person name="Kale V."/>
            <person name="Holt S."/>
            <person name="Cochrane G."/>
            <person name="Meng A."/>
            <person name="Brown T."/>
            <person name="Cohen L."/>
        </authorList>
    </citation>
    <scope>NUCLEOTIDE SEQUENCE</scope>
    <source>
        <strain evidence="13">OF101</strain>
    </source>
</reference>
<proteinExistence type="inferred from homology"/>
<dbReference type="EMBL" id="HBGE01041181">
    <property type="protein sequence ID" value="CAD9136649.1"/>
    <property type="molecule type" value="Transcribed_RNA"/>
</dbReference>
<comment type="similarity">
    <text evidence="2 10">Belongs to the glycosyltransferase 31 family.</text>
</comment>
<keyword evidence="3 10" id="KW-0328">Glycosyltransferase</keyword>
<feature type="region of interest" description="Disordered" evidence="11">
    <location>
        <begin position="29"/>
        <end position="51"/>
    </location>
</feature>
<evidence type="ECO:0000256" key="12">
    <source>
        <dbReference type="SAM" id="SignalP"/>
    </source>
</evidence>
<keyword evidence="4" id="KW-0808">Transferase</keyword>
<evidence type="ECO:0000256" key="2">
    <source>
        <dbReference type="ARBA" id="ARBA00008661"/>
    </source>
</evidence>
<keyword evidence="12" id="KW-0732">Signal</keyword>
<keyword evidence="6" id="KW-0735">Signal-anchor</keyword>
<dbReference type="GO" id="GO:0000139">
    <property type="term" value="C:Golgi membrane"/>
    <property type="evidence" value="ECO:0007669"/>
    <property type="project" value="UniProtKB-SubCell"/>
</dbReference>
<evidence type="ECO:0000256" key="5">
    <source>
        <dbReference type="ARBA" id="ARBA00022692"/>
    </source>
</evidence>
<comment type="subcellular location">
    <subcellularLocation>
        <location evidence="1 10">Golgi apparatus membrane</location>
        <topology evidence="1 10">Single-pass type II membrane protein</topology>
    </subcellularLocation>
</comment>
<evidence type="ECO:0000256" key="7">
    <source>
        <dbReference type="ARBA" id="ARBA00022989"/>
    </source>
</evidence>
<dbReference type="GO" id="GO:0016758">
    <property type="term" value="F:hexosyltransferase activity"/>
    <property type="evidence" value="ECO:0007669"/>
    <property type="project" value="InterPro"/>
</dbReference>
<evidence type="ECO:0000256" key="10">
    <source>
        <dbReference type="RuleBase" id="RU363063"/>
    </source>
</evidence>
<organism evidence="13">
    <name type="scientific">Alexandrium catenella</name>
    <name type="common">Red tide dinoflagellate</name>
    <name type="synonym">Gonyaulax catenella</name>
    <dbReference type="NCBI Taxonomy" id="2925"/>
    <lineage>
        <taxon>Eukaryota</taxon>
        <taxon>Sar</taxon>
        <taxon>Alveolata</taxon>
        <taxon>Dinophyceae</taxon>
        <taxon>Gonyaulacales</taxon>
        <taxon>Pyrocystaceae</taxon>
        <taxon>Alexandrium</taxon>
    </lineage>
</organism>
<name>A0A7S1MNW4_ALECA</name>
<evidence type="ECO:0000256" key="4">
    <source>
        <dbReference type="ARBA" id="ARBA00022679"/>
    </source>
</evidence>
<feature type="chain" id="PRO_5030672996" description="Hexosyltransferase" evidence="12">
    <location>
        <begin position="18"/>
        <end position="358"/>
    </location>
</feature>
<dbReference type="AlphaFoldDB" id="A0A7S1MNW4"/>
<protein>
    <recommendedName>
        <fullName evidence="10">Hexosyltransferase</fullName>
        <ecNumber evidence="10">2.4.1.-</ecNumber>
    </recommendedName>
</protein>
<evidence type="ECO:0000256" key="8">
    <source>
        <dbReference type="ARBA" id="ARBA00023034"/>
    </source>
</evidence>
<evidence type="ECO:0000256" key="11">
    <source>
        <dbReference type="SAM" id="MobiDB-lite"/>
    </source>
</evidence>
<evidence type="ECO:0000256" key="6">
    <source>
        <dbReference type="ARBA" id="ARBA00022968"/>
    </source>
</evidence>
<keyword evidence="5" id="KW-0812">Transmembrane</keyword>
<dbReference type="PANTHER" id="PTHR11214:SF351">
    <property type="entry name" value="BETA-1,3-GALACTOSYLTRANSFERASE PVG3"/>
    <property type="match status" value="1"/>
</dbReference>
<dbReference type="PANTHER" id="PTHR11214">
    <property type="entry name" value="BETA-1,3-N-ACETYLGLUCOSAMINYLTRANSFERASE"/>
    <property type="match status" value="1"/>
</dbReference>
<evidence type="ECO:0000256" key="9">
    <source>
        <dbReference type="ARBA" id="ARBA00023136"/>
    </source>
</evidence>
<dbReference type="EC" id="2.4.1.-" evidence="10"/>
<keyword evidence="7" id="KW-1133">Transmembrane helix</keyword>
<gene>
    <name evidence="13" type="ORF">ACAT0790_LOCUS24848</name>
</gene>
<keyword evidence="9" id="KW-0472">Membrane</keyword>